<organism evidence="1 2">
    <name type="scientific">Arachidicoccus soli</name>
    <dbReference type="NCBI Taxonomy" id="2341117"/>
    <lineage>
        <taxon>Bacteria</taxon>
        <taxon>Pseudomonadati</taxon>
        <taxon>Bacteroidota</taxon>
        <taxon>Chitinophagia</taxon>
        <taxon>Chitinophagales</taxon>
        <taxon>Chitinophagaceae</taxon>
        <taxon>Arachidicoccus</taxon>
    </lineage>
</organism>
<dbReference type="OrthoDB" id="1045374at2"/>
<evidence type="ECO:0000313" key="2">
    <source>
        <dbReference type="Proteomes" id="UP000266118"/>
    </source>
</evidence>
<sequence>MQVVQRGISVFEALLFEEMEALPKRERNGRNPELLEDRDRLLLHRFYYKTKMQRKQYQDVLRELKNEFFLSTMQLQKILQCKGDEILHIKKTQPTVKWLRDEWGWMIWN</sequence>
<reference evidence="1 2" key="1">
    <citation type="submission" date="2018-09" db="EMBL/GenBank/DDBJ databases">
        <title>Arachidicoccus sp. nov., a bacterium isolated from soil.</title>
        <authorList>
            <person name="Weon H.-Y."/>
            <person name="Kwon S.-W."/>
            <person name="Lee S.A."/>
        </authorList>
    </citation>
    <scope>NUCLEOTIDE SEQUENCE [LARGE SCALE GENOMIC DNA]</scope>
    <source>
        <strain evidence="1 2">KIS59-12</strain>
    </source>
</reference>
<dbReference type="EMBL" id="CP032489">
    <property type="protein sequence ID" value="AYD48215.1"/>
    <property type="molecule type" value="Genomic_DNA"/>
</dbReference>
<protein>
    <submittedName>
        <fullName evidence="1">Uncharacterized protein</fullName>
    </submittedName>
</protein>
<name>A0A386HQU2_9BACT</name>
<proteinExistence type="predicted"/>
<accession>A0A386HQU2</accession>
<gene>
    <name evidence="1" type="ORF">D6B99_11765</name>
</gene>
<dbReference type="RefSeq" id="WP_119988637.1">
    <property type="nucleotide sequence ID" value="NZ_CP032489.1"/>
</dbReference>
<dbReference type="KEGG" id="ark:D6B99_11765"/>
<dbReference type="Proteomes" id="UP000266118">
    <property type="component" value="Chromosome"/>
</dbReference>
<evidence type="ECO:0000313" key="1">
    <source>
        <dbReference type="EMBL" id="AYD48215.1"/>
    </source>
</evidence>
<keyword evidence="2" id="KW-1185">Reference proteome</keyword>
<dbReference type="AlphaFoldDB" id="A0A386HQU2"/>